<keyword evidence="9" id="KW-1185">Reference proteome</keyword>
<dbReference type="InterPro" id="IPR036259">
    <property type="entry name" value="MFS_trans_sf"/>
</dbReference>
<feature type="domain" description="Major facilitator superfamily (MFS) profile" evidence="7">
    <location>
        <begin position="61"/>
        <end position="487"/>
    </location>
</feature>
<keyword evidence="2" id="KW-0813">Transport</keyword>
<feature type="transmembrane region" description="Helical" evidence="6">
    <location>
        <begin position="460"/>
        <end position="481"/>
    </location>
</feature>
<dbReference type="PANTHER" id="PTHR43791:SF54">
    <property type="entry name" value="MAJOR FACILITATOR SUPERFAMILY (MFS) PROFILE DOMAIN-CONTAINING PROTEIN-RELATED"/>
    <property type="match status" value="1"/>
</dbReference>
<dbReference type="GO" id="GO:0016020">
    <property type="term" value="C:membrane"/>
    <property type="evidence" value="ECO:0007669"/>
    <property type="project" value="UniProtKB-SubCell"/>
</dbReference>
<dbReference type="AlphaFoldDB" id="A0AAE8N534"/>
<evidence type="ECO:0000313" key="9">
    <source>
        <dbReference type="Proteomes" id="UP001187682"/>
    </source>
</evidence>
<evidence type="ECO:0000256" key="5">
    <source>
        <dbReference type="ARBA" id="ARBA00023136"/>
    </source>
</evidence>
<reference evidence="8" key="1">
    <citation type="submission" date="2018-03" db="EMBL/GenBank/DDBJ databases">
        <authorList>
            <person name="Guldener U."/>
        </authorList>
    </citation>
    <scope>NUCLEOTIDE SEQUENCE</scope>
</reference>
<name>A0AAE8N534_9PEZI</name>
<keyword evidence="5 6" id="KW-0472">Membrane</keyword>
<evidence type="ECO:0000313" key="8">
    <source>
        <dbReference type="EMBL" id="SPO06440.1"/>
    </source>
</evidence>
<dbReference type="InterPro" id="IPR020846">
    <property type="entry name" value="MFS_dom"/>
</dbReference>
<sequence length="552" mass="61399">MADTISSDSDARARRQVDDKEVNTLHVEDGKVSTMTAEERFVSSFPEKRKKKLLRKMDLHILPCLISLYLMSYIDRANIGNAKIEGMSQDLGLTGSQYSVVLSIFFVTYILFEMPSNYVLDRHFRHRPSWWIGIITVSWGVLMTLHGITQNFGGILTVRLLMGVFEAGLFPGAILFMNKWYTKYELATRFSLFYVGSALSGAFSGLLAYGFARMDGVAGLEGWRWIFLMEGIITVFLGLATPLLLADTPESGPSWLSGEEQRYLVLRMALQDGGAKVQKAGQHFSWVVFRDVICDWQFYVMVFNYWSNTVPTYGLKFTMPQIMTDMGFSSSNAQLMTVPPYVAGAISAYIFGRLSDKFRRRSYFLIIPQSLLIIAYSVLTPLAPKIKDNVGACYFAIVLASIGLYPINPGSSSWISNNLAGPAKRALGIGYMTSLTNLGGIGASYIFIDSEAPAYPTGYGTSLAFVGMGVIASVLLDAIYIRLNKKRMNEAWAINIMSDNYAHLLDMTAALRQGTYADLNIYFLTYVGTFDSRFVLGLGISPLPSPNFAEFT</sequence>
<evidence type="ECO:0000256" key="3">
    <source>
        <dbReference type="ARBA" id="ARBA00022692"/>
    </source>
</evidence>
<accession>A0AAE8N534</accession>
<feature type="transmembrane region" description="Helical" evidence="6">
    <location>
        <begin position="428"/>
        <end position="448"/>
    </location>
</feature>
<protein>
    <submittedName>
        <fullName evidence="8">Related to putative tartrate transporter</fullName>
    </submittedName>
</protein>
<feature type="transmembrane region" description="Helical" evidence="6">
    <location>
        <begin position="160"/>
        <end position="178"/>
    </location>
</feature>
<evidence type="ECO:0000256" key="6">
    <source>
        <dbReference type="SAM" id="Phobius"/>
    </source>
</evidence>
<dbReference type="FunFam" id="1.20.1250.20:FF:000013">
    <property type="entry name" value="MFS general substrate transporter"/>
    <property type="match status" value="1"/>
</dbReference>
<feature type="transmembrane region" description="Helical" evidence="6">
    <location>
        <begin position="190"/>
        <end position="211"/>
    </location>
</feature>
<dbReference type="Proteomes" id="UP001187682">
    <property type="component" value="Unassembled WGS sequence"/>
</dbReference>
<organism evidence="8 9">
    <name type="scientific">Cephalotrichum gorgonifer</name>
    <dbReference type="NCBI Taxonomy" id="2041049"/>
    <lineage>
        <taxon>Eukaryota</taxon>
        <taxon>Fungi</taxon>
        <taxon>Dikarya</taxon>
        <taxon>Ascomycota</taxon>
        <taxon>Pezizomycotina</taxon>
        <taxon>Sordariomycetes</taxon>
        <taxon>Hypocreomycetidae</taxon>
        <taxon>Microascales</taxon>
        <taxon>Microascaceae</taxon>
        <taxon>Cephalotrichum</taxon>
    </lineage>
</organism>
<proteinExistence type="predicted"/>
<keyword evidence="3 6" id="KW-0812">Transmembrane</keyword>
<dbReference type="GO" id="GO:0022857">
    <property type="term" value="F:transmembrane transporter activity"/>
    <property type="evidence" value="ECO:0007669"/>
    <property type="project" value="InterPro"/>
</dbReference>
<dbReference type="PROSITE" id="PS50850">
    <property type="entry name" value="MFS"/>
    <property type="match status" value="1"/>
</dbReference>
<dbReference type="SUPFAM" id="SSF103473">
    <property type="entry name" value="MFS general substrate transporter"/>
    <property type="match status" value="1"/>
</dbReference>
<feature type="transmembrane region" description="Helical" evidence="6">
    <location>
        <begin position="389"/>
        <end position="407"/>
    </location>
</feature>
<dbReference type="Gene3D" id="1.20.1250.20">
    <property type="entry name" value="MFS general substrate transporter like domains"/>
    <property type="match status" value="2"/>
</dbReference>
<feature type="transmembrane region" description="Helical" evidence="6">
    <location>
        <begin position="94"/>
        <end position="112"/>
    </location>
</feature>
<feature type="transmembrane region" description="Helical" evidence="6">
    <location>
        <begin position="363"/>
        <end position="383"/>
    </location>
</feature>
<dbReference type="Pfam" id="PF07690">
    <property type="entry name" value="MFS_1"/>
    <property type="match status" value="1"/>
</dbReference>
<comment type="caution">
    <text evidence="8">The sequence shown here is derived from an EMBL/GenBank/DDBJ whole genome shotgun (WGS) entry which is preliminary data.</text>
</comment>
<dbReference type="FunFam" id="1.20.1250.20:FF:000034">
    <property type="entry name" value="MFS general substrate transporter"/>
    <property type="match status" value="1"/>
</dbReference>
<evidence type="ECO:0000256" key="4">
    <source>
        <dbReference type="ARBA" id="ARBA00022989"/>
    </source>
</evidence>
<feature type="transmembrane region" description="Helical" evidence="6">
    <location>
        <begin position="223"/>
        <end position="246"/>
    </location>
</feature>
<dbReference type="InterPro" id="IPR011701">
    <property type="entry name" value="MFS"/>
</dbReference>
<evidence type="ECO:0000259" key="7">
    <source>
        <dbReference type="PROSITE" id="PS50850"/>
    </source>
</evidence>
<evidence type="ECO:0000256" key="1">
    <source>
        <dbReference type="ARBA" id="ARBA00004141"/>
    </source>
</evidence>
<comment type="subcellular location">
    <subcellularLocation>
        <location evidence="1">Membrane</location>
        <topology evidence="1">Multi-pass membrane protein</topology>
    </subcellularLocation>
</comment>
<dbReference type="PANTHER" id="PTHR43791">
    <property type="entry name" value="PERMEASE-RELATED"/>
    <property type="match status" value="1"/>
</dbReference>
<gene>
    <name evidence="8" type="ORF">DNG_09130</name>
</gene>
<dbReference type="EMBL" id="ONZQ02000015">
    <property type="protein sequence ID" value="SPO06440.1"/>
    <property type="molecule type" value="Genomic_DNA"/>
</dbReference>
<keyword evidence="4 6" id="KW-1133">Transmembrane helix</keyword>
<feature type="transmembrane region" description="Helical" evidence="6">
    <location>
        <begin position="57"/>
        <end position="74"/>
    </location>
</feature>
<evidence type="ECO:0000256" key="2">
    <source>
        <dbReference type="ARBA" id="ARBA00022448"/>
    </source>
</evidence>
<feature type="transmembrane region" description="Helical" evidence="6">
    <location>
        <begin position="128"/>
        <end position="148"/>
    </location>
</feature>